<dbReference type="PANTHER" id="PTHR31251">
    <property type="entry name" value="SQUAMOSA PROMOTER-BINDING-LIKE PROTEIN 4"/>
    <property type="match status" value="1"/>
</dbReference>
<sequence>MDWAFTPSSSWDLTELDIDDFDVLPEKNQDMEAFSGSDMLGDGIDGIEGILNGLSEQKHSVMPSSPSCSSKKPRVESSEQQVSCLVDGCRADLSGCRDYHRRHRVCETHSKTPVVTICGKEQRFCQQCSRFHSLGEFDEVKRSCRKRLDGHNRRRRKARPESMYFNYGSFFTSHQGTKLLHFGGSPATTFEDWREKHKLNHKFQVTAEQRTPSDSFAHFCSVRKRRFPFLLGVDSEKVNQSFSKSSFQQVVNTNPSSGHLLVEPKGVLYLLSNSKHTIHNSSLPGPTNNLVQFNGMLSQHSGPHLLSQDVTRPNSGHTNNQLIGMIRFRSEGLLENEAAQVLSFSWD</sequence>
<proteinExistence type="predicted"/>
<dbReference type="SUPFAM" id="SSF103612">
    <property type="entry name" value="SBT domain"/>
    <property type="match status" value="1"/>
</dbReference>
<evidence type="ECO:0000313" key="7">
    <source>
        <dbReference type="Proteomes" id="UP001206925"/>
    </source>
</evidence>
<dbReference type="PROSITE" id="PS51141">
    <property type="entry name" value="ZF_SBP"/>
    <property type="match status" value="1"/>
</dbReference>
<dbReference type="GO" id="GO:0005634">
    <property type="term" value="C:nucleus"/>
    <property type="evidence" value="ECO:0007669"/>
    <property type="project" value="InterPro"/>
</dbReference>
<dbReference type="Proteomes" id="UP001206925">
    <property type="component" value="Unassembled WGS sequence"/>
</dbReference>
<dbReference type="Pfam" id="PF03110">
    <property type="entry name" value="SBP"/>
    <property type="match status" value="1"/>
</dbReference>
<name>A0AAD5C1Y8_AMBAR</name>
<evidence type="ECO:0000313" key="6">
    <source>
        <dbReference type="EMBL" id="KAI7733938.1"/>
    </source>
</evidence>
<keyword evidence="3" id="KW-0862">Zinc</keyword>
<accession>A0AAD5C1Y8</accession>
<evidence type="ECO:0000256" key="4">
    <source>
        <dbReference type="PROSITE-ProRule" id="PRU00470"/>
    </source>
</evidence>
<dbReference type="AlphaFoldDB" id="A0AAD5C1Y8"/>
<reference evidence="6" key="1">
    <citation type="submission" date="2022-06" db="EMBL/GenBank/DDBJ databases">
        <title>Uncovering the hologenomic basis of an extraordinary plant invasion.</title>
        <authorList>
            <person name="Bieker V.C."/>
            <person name="Martin M.D."/>
            <person name="Gilbert T."/>
            <person name="Hodgins K."/>
            <person name="Battlay P."/>
            <person name="Petersen B."/>
            <person name="Wilson J."/>
        </authorList>
    </citation>
    <scope>NUCLEOTIDE SEQUENCE</scope>
    <source>
        <strain evidence="6">AA19_3_7</strain>
        <tissue evidence="6">Leaf</tissue>
    </source>
</reference>
<evidence type="ECO:0000256" key="3">
    <source>
        <dbReference type="ARBA" id="ARBA00022833"/>
    </source>
</evidence>
<dbReference type="InterPro" id="IPR044817">
    <property type="entry name" value="SBP-like"/>
</dbReference>
<dbReference type="InterPro" id="IPR036893">
    <property type="entry name" value="SBP_sf"/>
</dbReference>
<dbReference type="EMBL" id="JAMZMK010009875">
    <property type="protein sequence ID" value="KAI7733938.1"/>
    <property type="molecule type" value="Genomic_DNA"/>
</dbReference>
<dbReference type="InterPro" id="IPR004333">
    <property type="entry name" value="SBP_dom"/>
</dbReference>
<evidence type="ECO:0000259" key="5">
    <source>
        <dbReference type="PROSITE" id="PS51141"/>
    </source>
</evidence>
<dbReference type="GO" id="GO:0003677">
    <property type="term" value="F:DNA binding"/>
    <property type="evidence" value="ECO:0007669"/>
    <property type="project" value="InterPro"/>
</dbReference>
<keyword evidence="7" id="KW-1185">Reference proteome</keyword>
<organism evidence="6 7">
    <name type="scientific">Ambrosia artemisiifolia</name>
    <name type="common">Common ragweed</name>
    <dbReference type="NCBI Taxonomy" id="4212"/>
    <lineage>
        <taxon>Eukaryota</taxon>
        <taxon>Viridiplantae</taxon>
        <taxon>Streptophyta</taxon>
        <taxon>Embryophyta</taxon>
        <taxon>Tracheophyta</taxon>
        <taxon>Spermatophyta</taxon>
        <taxon>Magnoliopsida</taxon>
        <taxon>eudicotyledons</taxon>
        <taxon>Gunneridae</taxon>
        <taxon>Pentapetalae</taxon>
        <taxon>asterids</taxon>
        <taxon>campanulids</taxon>
        <taxon>Asterales</taxon>
        <taxon>Asteraceae</taxon>
        <taxon>Asteroideae</taxon>
        <taxon>Heliantheae alliance</taxon>
        <taxon>Heliantheae</taxon>
        <taxon>Ambrosia</taxon>
    </lineage>
</organism>
<feature type="domain" description="SBP-type" evidence="5">
    <location>
        <begin position="81"/>
        <end position="158"/>
    </location>
</feature>
<comment type="caution">
    <text evidence="6">The sequence shown here is derived from an EMBL/GenBank/DDBJ whole genome shotgun (WGS) entry which is preliminary data.</text>
</comment>
<dbReference type="PANTHER" id="PTHR31251:SF200">
    <property type="entry name" value="TRANSCRIPTION FACTOR SBP FAMILY"/>
    <property type="match status" value="1"/>
</dbReference>
<dbReference type="GO" id="GO:0008270">
    <property type="term" value="F:zinc ion binding"/>
    <property type="evidence" value="ECO:0007669"/>
    <property type="project" value="UniProtKB-KW"/>
</dbReference>
<protein>
    <recommendedName>
        <fullName evidence="5">SBP-type domain-containing protein</fullName>
    </recommendedName>
</protein>
<dbReference type="Gene3D" id="4.10.1100.10">
    <property type="entry name" value="Transcription factor, SBP-box domain"/>
    <property type="match status" value="1"/>
</dbReference>
<keyword evidence="2 4" id="KW-0863">Zinc-finger</keyword>
<evidence type="ECO:0000256" key="1">
    <source>
        <dbReference type="ARBA" id="ARBA00022723"/>
    </source>
</evidence>
<keyword evidence="1" id="KW-0479">Metal-binding</keyword>
<gene>
    <name evidence="6" type="ORF">M8C21_005324</name>
</gene>
<evidence type="ECO:0000256" key="2">
    <source>
        <dbReference type="ARBA" id="ARBA00022771"/>
    </source>
</evidence>